<evidence type="ECO:0000313" key="13">
    <source>
        <dbReference type="Proteomes" id="UP001163283"/>
    </source>
</evidence>
<organism evidence="12 13">
    <name type="scientific">Moraxella bovis</name>
    <dbReference type="NCBI Taxonomy" id="476"/>
    <lineage>
        <taxon>Bacteria</taxon>
        <taxon>Pseudomonadati</taxon>
        <taxon>Pseudomonadota</taxon>
        <taxon>Gammaproteobacteria</taxon>
        <taxon>Moraxellales</taxon>
        <taxon>Moraxellaceae</taxon>
        <taxon>Moraxella</taxon>
    </lineage>
</organism>
<evidence type="ECO:0000259" key="10">
    <source>
        <dbReference type="Pfam" id="PF12323"/>
    </source>
</evidence>
<dbReference type="EMBL" id="CP087830">
    <property type="protein sequence ID" value="UZA03263.1"/>
    <property type="molecule type" value="Genomic_DNA"/>
</dbReference>
<comment type="similarity">
    <text evidence="1">In the C-terminal section; belongs to the transposase 35 family.</text>
</comment>
<feature type="domain" description="Cas12f1-like TNB" evidence="9">
    <location>
        <begin position="313"/>
        <end position="380"/>
    </location>
</feature>
<dbReference type="Pfam" id="PF01385">
    <property type="entry name" value="OrfB_IS605"/>
    <property type="match status" value="1"/>
</dbReference>
<evidence type="ECO:0000256" key="4">
    <source>
        <dbReference type="ARBA" id="ARBA00022723"/>
    </source>
</evidence>
<dbReference type="GO" id="GO:0046872">
    <property type="term" value="F:metal ion binding"/>
    <property type="evidence" value="ECO:0007669"/>
    <property type="project" value="UniProtKB-KW"/>
</dbReference>
<dbReference type="InterPro" id="IPR051399">
    <property type="entry name" value="RNA-guided_DNA_endo/Transpos"/>
</dbReference>
<feature type="domain" description="Transposase putative helix-turn-helix" evidence="10">
    <location>
        <begin position="1"/>
        <end position="47"/>
    </location>
</feature>
<protein>
    <submittedName>
        <fullName evidence="12">Transposase</fullName>
    </submittedName>
</protein>
<keyword evidence="14" id="KW-1185">Reference proteome</keyword>
<dbReference type="GO" id="GO:0003677">
    <property type="term" value="F:DNA binding"/>
    <property type="evidence" value="ECO:0007669"/>
    <property type="project" value="UniProtKB-KW"/>
</dbReference>
<evidence type="ECO:0000313" key="11">
    <source>
        <dbReference type="EMBL" id="UZA03263.1"/>
    </source>
</evidence>
<evidence type="ECO:0000256" key="7">
    <source>
        <dbReference type="ARBA" id="ARBA00023172"/>
    </source>
</evidence>
<dbReference type="GeneID" id="77189923"/>
<keyword evidence="5" id="KW-0862">Zinc</keyword>
<sequence>MTAIRGHIIELKPNHKQATYFKKACGVARFAYNWGLAAWKKQYEQDKQYRDDCLAKNLPIDESKLNKPTQGKLRKQLNAIKRTQFPFMLEVTKCSPQLAIMQLGDAFKRFFKGESGYPQFRKKGINDRFSLSNDQFKLKLKKDKPFIQIPNLGLVKMRENLRFDGKILSAKVFTKGGKWFVSIAVELQDLPNHLLPKEKTNKSVGIDLGITDLATLSTGEKIQAPKPLKNKLKKLQRLSKQLSRKQKGSNNREKAKTKLSRLHYQISCIRKDFLHKLSTNLVKKFDVICLENLNIKGMVKNRKLSRAINDLGFYELKRQLIYKANQWGKTLKELDRFYPSSKTCSCCGVKLDELPLSVRNWTCPNCNKNHDRDINASINILNKADKVLILS</sequence>
<dbReference type="Proteomes" id="UP001163283">
    <property type="component" value="Chromosome"/>
</dbReference>
<dbReference type="Pfam" id="PF12323">
    <property type="entry name" value="HTH_OrfB_IS605"/>
    <property type="match status" value="1"/>
</dbReference>
<dbReference type="InterPro" id="IPR010095">
    <property type="entry name" value="Cas12f1-like_TNB"/>
</dbReference>
<dbReference type="Proteomes" id="UP001163632">
    <property type="component" value="Chromosome"/>
</dbReference>
<keyword evidence="4" id="KW-0479">Metal-binding</keyword>
<evidence type="ECO:0000256" key="2">
    <source>
        <dbReference type="ARBA" id="ARBA00011044"/>
    </source>
</evidence>
<dbReference type="InterPro" id="IPR001959">
    <property type="entry name" value="Transposase"/>
</dbReference>
<dbReference type="GO" id="GO:0006310">
    <property type="term" value="P:DNA recombination"/>
    <property type="evidence" value="ECO:0007669"/>
    <property type="project" value="UniProtKB-KW"/>
</dbReference>
<dbReference type="Pfam" id="PF07282">
    <property type="entry name" value="Cas12f1-like_TNB"/>
    <property type="match status" value="1"/>
</dbReference>
<dbReference type="EMBL" id="CP087781">
    <property type="protein sequence ID" value="UZA51665.1"/>
    <property type="molecule type" value="Genomic_DNA"/>
</dbReference>
<evidence type="ECO:0000256" key="3">
    <source>
        <dbReference type="ARBA" id="ARBA00022578"/>
    </source>
</evidence>
<evidence type="ECO:0000256" key="5">
    <source>
        <dbReference type="ARBA" id="ARBA00022833"/>
    </source>
</evidence>
<evidence type="ECO:0000256" key="6">
    <source>
        <dbReference type="ARBA" id="ARBA00023125"/>
    </source>
</evidence>
<dbReference type="PANTHER" id="PTHR30405">
    <property type="entry name" value="TRANSPOSASE"/>
    <property type="match status" value="1"/>
</dbReference>
<dbReference type="NCBIfam" id="NF040570">
    <property type="entry name" value="guided_TnpB"/>
    <property type="match status" value="1"/>
</dbReference>
<evidence type="ECO:0000259" key="8">
    <source>
        <dbReference type="Pfam" id="PF01385"/>
    </source>
</evidence>
<dbReference type="NCBIfam" id="TIGR01766">
    <property type="entry name" value="IS200/IS605 family accessory protein TnpB-like domain"/>
    <property type="match status" value="1"/>
</dbReference>
<keyword evidence="6" id="KW-0238">DNA-binding</keyword>
<dbReference type="GO" id="GO:0032196">
    <property type="term" value="P:transposition"/>
    <property type="evidence" value="ECO:0007669"/>
    <property type="project" value="UniProtKB-KW"/>
</dbReference>
<comment type="similarity">
    <text evidence="2">In the N-terminal section; belongs to the transposase 2 family.</text>
</comment>
<dbReference type="InterPro" id="IPR021027">
    <property type="entry name" value="Transposase_put_HTH"/>
</dbReference>
<feature type="domain" description="Probable transposase IS891/IS1136/IS1341" evidence="8">
    <location>
        <begin position="183"/>
        <end position="302"/>
    </location>
</feature>
<accession>A0AAQ2T2H3</accession>
<evidence type="ECO:0000259" key="9">
    <source>
        <dbReference type="Pfam" id="PF07282"/>
    </source>
</evidence>
<keyword evidence="3" id="KW-0815">Transposition</keyword>
<gene>
    <name evidence="11" type="ORF">LP092_00375</name>
    <name evidence="12" type="ORF">LP129_00375</name>
</gene>
<reference evidence="12 13" key="1">
    <citation type="journal article" date="2022" name="BMC Microbiol.">
        <title>Whole genome sequencing of Moraxella bovis strains from North America reveals two genotypes with different genetic determinants.</title>
        <authorList>
            <person name="Wynn E.L."/>
            <person name="Hille M.M."/>
            <person name="Loy J.D."/>
            <person name="Schuller G."/>
            <person name="Kuhn K.L."/>
            <person name="Dickey A.M."/>
            <person name="Bono J.L."/>
            <person name="Clawson M.L."/>
        </authorList>
    </citation>
    <scope>NUCLEOTIDE SEQUENCE [LARGE SCALE GENOMIC DNA]</scope>
    <source>
        <strain evidence="11">SAM102599</strain>
        <strain evidence="12 13">SAM57978</strain>
    </source>
</reference>
<proteinExistence type="inferred from homology"/>
<evidence type="ECO:0000313" key="12">
    <source>
        <dbReference type="EMBL" id="UZA51665.1"/>
    </source>
</evidence>
<dbReference type="PANTHER" id="PTHR30405:SF25">
    <property type="entry name" value="RNA-GUIDED DNA ENDONUCLEASE INSQ-RELATED"/>
    <property type="match status" value="1"/>
</dbReference>
<dbReference type="KEGG" id="mboi:DQF64_14040"/>
<dbReference type="AlphaFoldDB" id="A0AAQ2T2H3"/>
<evidence type="ECO:0000313" key="14">
    <source>
        <dbReference type="Proteomes" id="UP001163632"/>
    </source>
</evidence>
<keyword evidence="7" id="KW-0233">DNA recombination</keyword>
<evidence type="ECO:0000256" key="1">
    <source>
        <dbReference type="ARBA" id="ARBA00008761"/>
    </source>
</evidence>
<dbReference type="RefSeq" id="WP_078273673.1">
    <property type="nucleotide sequence ID" value="NZ_CP030241.1"/>
</dbReference>
<name>A0AAQ2T2H3_MORBO</name>